<evidence type="ECO:0000313" key="4">
    <source>
        <dbReference type="Proteomes" id="UP001168990"/>
    </source>
</evidence>
<protein>
    <recommendedName>
        <fullName evidence="2">SWIM-type domain-containing protein</fullName>
    </recommendedName>
</protein>
<dbReference type="Proteomes" id="UP001168990">
    <property type="component" value="Unassembled WGS sequence"/>
</dbReference>
<name>A0AA39FJA4_9HYME</name>
<comment type="caution">
    <text evidence="3">The sequence shown here is derived from an EMBL/GenBank/DDBJ whole genome shotgun (WGS) entry which is preliminary data.</text>
</comment>
<reference evidence="3" key="1">
    <citation type="journal article" date="2023" name="bioRxiv">
        <title>Scaffold-level genome assemblies of two parasitoid biocontrol wasps reveal the parthenogenesis mechanism and an associated novel virus.</title>
        <authorList>
            <person name="Inwood S."/>
            <person name="Skelly J."/>
            <person name="Guhlin J."/>
            <person name="Harrop T."/>
            <person name="Goldson S."/>
            <person name="Dearden P."/>
        </authorList>
    </citation>
    <scope>NUCLEOTIDE SEQUENCE</scope>
    <source>
        <strain evidence="3">Irish</strain>
        <tissue evidence="3">Whole body</tissue>
    </source>
</reference>
<keyword evidence="4" id="KW-1185">Reference proteome</keyword>
<dbReference type="InterPro" id="IPR007527">
    <property type="entry name" value="Znf_SWIM"/>
</dbReference>
<evidence type="ECO:0000259" key="2">
    <source>
        <dbReference type="PROSITE" id="PS50966"/>
    </source>
</evidence>
<dbReference type="PROSITE" id="PS50966">
    <property type="entry name" value="ZF_SWIM"/>
    <property type="match status" value="1"/>
</dbReference>
<sequence>MYISEQEICRWGQTNPCKRNYIKGKKIASVEHIMKSGELNGINNNDEVRFVAFCMQTSHLKNKPHEINCSVSCDGKILSMVCTCKAGLGEKCKHIFGTLFYCTLID</sequence>
<keyword evidence="1" id="KW-0479">Metal-binding</keyword>
<dbReference type="EMBL" id="JAQQBS010000003">
    <property type="protein sequence ID" value="KAK0170632.1"/>
    <property type="molecule type" value="Genomic_DNA"/>
</dbReference>
<keyword evidence="1" id="KW-0863">Zinc-finger</keyword>
<evidence type="ECO:0000256" key="1">
    <source>
        <dbReference type="PROSITE-ProRule" id="PRU00325"/>
    </source>
</evidence>
<organism evidence="3 4">
    <name type="scientific">Microctonus aethiopoides</name>
    <dbReference type="NCBI Taxonomy" id="144406"/>
    <lineage>
        <taxon>Eukaryota</taxon>
        <taxon>Metazoa</taxon>
        <taxon>Ecdysozoa</taxon>
        <taxon>Arthropoda</taxon>
        <taxon>Hexapoda</taxon>
        <taxon>Insecta</taxon>
        <taxon>Pterygota</taxon>
        <taxon>Neoptera</taxon>
        <taxon>Endopterygota</taxon>
        <taxon>Hymenoptera</taxon>
        <taxon>Apocrita</taxon>
        <taxon>Ichneumonoidea</taxon>
        <taxon>Braconidae</taxon>
        <taxon>Euphorinae</taxon>
        <taxon>Microctonus</taxon>
    </lineage>
</organism>
<feature type="domain" description="SWIM-type" evidence="2">
    <location>
        <begin position="67"/>
        <end position="103"/>
    </location>
</feature>
<keyword evidence="1" id="KW-0862">Zinc</keyword>
<reference evidence="3" key="2">
    <citation type="submission" date="2023-03" db="EMBL/GenBank/DDBJ databases">
        <authorList>
            <person name="Inwood S.N."/>
            <person name="Skelly J.G."/>
            <person name="Guhlin J."/>
            <person name="Harrop T.W.R."/>
            <person name="Goldson S.G."/>
            <person name="Dearden P.K."/>
        </authorList>
    </citation>
    <scope>NUCLEOTIDE SEQUENCE</scope>
    <source>
        <strain evidence="3">Irish</strain>
        <tissue evidence="3">Whole body</tissue>
    </source>
</reference>
<dbReference type="AlphaFoldDB" id="A0AA39FJA4"/>
<evidence type="ECO:0000313" key="3">
    <source>
        <dbReference type="EMBL" id="KAK0170632.1"/>
    </source>
</evidence>
<accession>A0AA39FJA4</accession>
<dbReference type="GO" id="GO:0008270">
    <property type="term" value="F:zinc ion binding"/>
    <property type="evidence" value="ECO:0007669"/>
    <property type="project" value="UniProtKB-KW"/>
</dbReference>
<proteinExistence type="predicted"/>
<gene>
    <name evidence="3" type="ORF">PV328_008459</name>
</gene>